<feature type="chain" id="PRO_5025689410" evidence="1">
    <location>
        <begin position="19"/>
        <end position="276"/>
    </location>
</feature>
<organism evidence="3 4">
    <name type="scientific">Amphibalanus amphitrite</name>
    <name type="common">Striped barnacle</name>
    <name type="synonym">Balanus amphitrite</name>
    <dbReference type="NCBI Taxonomy" id="1232801"/>
    <lineage>
        <taxon>Eukaryota</taxon>
        <taxon>Metazoa</taxon>
        <taxon>Ecdysozoa</taxon>
        <taxon>Arthropoda</taxon>
        <taxon>Crustacea</taxon>
        <taxon>Multicrustacea</taxon>
        <taxon>Cirripedia</taxon>
        <taxon>Thoracica</taxon>
        <taxon>Thoracicalcarea</taxon>
        <taxon>Balanomorpha</taxon>
        <taxon>Balanoidea</taxon>
        <taxon>Balanidae</taxon>
        <taxon>Amphibalaninae</taxon>
        <taxon>Amphibalanus</taxon>
    </lineage>
</organism>
<dbReference type="OrthoDB" id="7357196at2759"/>
<proteinExistence type="predicted"/>
<sequence length="276" mass="29444">MSNPSATWFFFFFGCVFGRAPEVSRAPGQRPDAGGGWEARNSSSACSLQTLMVLTLPAQFRLVVGPAVSTQPAPMPTESALLLSLALLSRVTTSHGSAPTTADHVVSGLAEVCTAGVRDAVQHEVRETANQAVSQLRSGQQELNATLHRLQDQLASLQPAAAQCPDGWRRHQDRCYLVTPHQTTWMAAHHVCAALDRRARLASVHPGSAAFLKSLAKSYRADQLIWIGLARLSAGGSWSWSDGSPVDYADWDGGQPNNAKGVEDCAHFGGGAQGIF</sequence>
<dbReference type="InterPro" id="IPR050111">
    <property type="entry name" value="C-type_lectin/snaclec_domain"/>
</dbReference>
<feature type="signal peptide" evidence="1">
    <location>
        <begin position="1"/>
        <end position="18"/>
    </location>
</feature>
<dbReference type="SMART" id="SM00034">
    <property type="entry name" value="CLECT"/>
    <property type="match status" value="1"/>
</dbReference>
<reference evidence="3 4" key="1">
    <citation type="submission" date="2019-07" db="EMBL/GenBank/DDBJ databases">
        <title>Draft genome assembly of a fouling barnacle, Amphibalanus amphitrite (Darwin, 1854): The first reference genome for Thecostraca.</title>
        <authorList>
            <person name="Kim W."/>
        </authorList>
    </citation>
    <scope>NUCLEOTIDE SEQUENCE [LARGE SCALE GENOMIC DNA]</scope>
    <source>
        <strain evidence="3">SNU_AA5</strain>
        <tissue evidence="3">Soma without cirri and trophi</tissue>
    </source>
</reference>
<accession>A0A6A4VNA9</accession>
<evidence type="ECO:0000259" key="2">
    <source>
        <dbReference type="PROSITE" id="PS50041"/>
    </source>
</evidence>
<keyword evidence="4" id="KW-1185">Reference proteome</keyword>
<dbReference type="InterPro" id="IPR001304">
    <property type="entry name" value="C-type_lectin-like"/>
</dbReference>
<dbReference type="GO" id="GO:0030246">
    <property type="term" value="F:carbohydrate binding"/>
    <property type="evidence" value="ECO:0007669"/>
    <property type="project" value="UniProtKB-KW"/>
</dbReference>
<dbReference type="InterPro" id="IPR016187">
    <property type="entry name" value="CTDL_fold"/>
</dbReference>
<gene>
    <name evidence="3" type="primary">l-2_0</name>
    <name evidence="3" type="ORF">FJT64_006510</name>
</gene>
<dbReference type="InterPro" id="IPR016186">
    <property type="entry name" value="C-type_lectin-like/link_sf"/>
</dbReference>
<dbReference type="PROSITE" id="PS50041">
    <property type="entry name" value="C_TYPE_LECTIN_2"/>
    <property type="match status" value="1"/>
</dbReference>
<dbReference type="AlphaFoldDB" id="A0A6A4VNA9"/>
<evidence type="ECO:0000256" key="1">
    <source>
        <dbReference type="SAM" id="SignalP"/>
    </source>
</evidence>
<dbReference type="Proteomes" id="UP000440578">
    <property type="component" value="Unassembled WGS sequence"/>
</dbReference>
<dbReference type="EMBL" id="VIIS01001585">
    <property type="protein sequence ID" value="KAF0296046.1"/>
    <property type="molecule type" value="Genomic_DNA"/>
</dbReference>
<dbReference type="Gene3D" id="3.10.100.10">
    <property type="entry name" value="Mannose-Binding Protein A, subunit A"/>
    <property type="match status" value="1"/>
</dbReference>
<dbReference type="PANTHER" id="PTHR22803">
    <property type="entry name" value="MANNOSE, PHOSPHOLIPASE, LECTIN RECEPTOR RELATED"/>
    <property type="match status" value="1"/>
</dbReference>
<evidence type="ECO:0000313" key="3">
    <source>
        <dbReference type="EMBL" id="KAF0296046.1"/>
    </source>
</evidence>
<keyword evidence="3" id="KW-0430">Lectin</keyword>
<comment type="caution">
    <text evidence="3">The sequence shown here is derived from an EMBL/GenBank/DDBJ whole genome shotgun (WGS) entry which is preliminary data.</text>
</comment>
<keyword evidence="1" id="KW-0732">Signal</keyword>
<feature type="domain" description="C-type lectin" evidence="2">
    <location>
        <begin position="171"/>
        <end position="271"/>
    </location>
</feature>
<name>A0A6A4VNA9_AMPAM</name>
<protein>
    <submittedName>
        <fullName evidence="3">Lactose-binding lectin l-2</fullName>
    </submittedName>
</protein>
<dbReference type="SUPFAM" id="SSF56436">
    <property type="entry name" value="C-type lectin-like"/>
    <property type="match status" value="1"/>
</dbReference>
<dbReference type="Pfam" id="PF00059">
    <property type="entry name" value="Lectin_C"/>
    <property type="match status" value="1"/>
</dbReference>
<evidence type="ECO:0000313" key="4">
    <source>
        <dbReference type="Proteomes" id="UP000440578"/>
    </source>
</evidence>